<dbReference type="RefSeq" id="WP_141953503.1">
    <property type="nucleotide sequence ID" value="NZ_VFOZ01000001.1"/>
</dbReference>
<dbReference type="Proteomes" id="UP000316096">
    <property type="component" value="Unassembled WGS sequence"/>
</dbReference>
<evidence type="ECO:0000313" key="1">
    <source>
        <dbReference type="EMBL" id="TQL95380.1"/>
    </source>
</evidence>
<dbReference type="InterPro" id="IPR046175">
    <property type="entry name" value="DUF6177"/>
</dbReference>
<name>A0A543CEE4_9ACTN</name>
<gene>
    <name evidence="1" type="ORF">FB559_0883</name>
</gene>
<comment type="caution">
    <text evidence="1">The sequence shown here is derived from an EMBL/GenBank/DDBJ whole genome shotgun (WGS) entry which is preliminary data.</text>
</comment>
<sequence length="347" mass="36768">MSAQEAEIPSPEEDPGVFIHPAVDAVTDQVAVVVQERPVVPLTAWLVDAASACAQAQQGLQILTPANARITLPLRTTLSGPGSRWVVREPGDAGFYDGLSGVPLAWDGSAFAILPEQAKAGPSPTFAQSVPDLGSHLLLDVRIRHEATLDLVLGGAVEALARILGGGEPAGWGIAEPAVNPWDRAELTELCHRRSPKSTWLMFTGSAGRRFIGSVLVSRVTSGVKEEITFLVGYGPDEEPPLDLLEGIVAEFADVLLSMTVQRTRGRTDLTYPARWCGAPVPVGLAIGAEGVREIGLDHALSAPAEGRPIGPERAPAVWYPLGDGQDPQAWSSFSDLLKHLRPEGMA</sequence>
<proteinExistence type="predicted"/>
<protein>
    <submittedName>
        <fullName evidence="1">Uncharacterized protein</fullName>
    </submittedName>
</protein>
<reference evidence="1 2" key="1">
    <citation type="submission" date="2019-06" db="EMBL/GenBank/DDBJ databases">
        <title>Sequencing the genomes of 1000 actinobacteria strains.</title>
        <authorList>
            <person name="Klenk H.-P."/>
        </authorList>
    </citation>
    <scope>NUCLEOTIDE SEQUENCE [LARGE SCALE GENOMIC DNA]</scope>
    <source>
        <strain evidence="1 2">DSM 102200</strain>
    </source>
</reference>
<dbReference type="EMBL" id="VFOZ01000001">
    <property type="protein sequence ID" value="TQL95380.1"/>
    <property type="molecule type" value="Genomic_DNA"/>
</dbReference>
<dbReference type="Pfam" id="PF19674">
    <property type="entry name" value="DUF6177"/>
    <property type="match status" value="1"/>
</dbReference>
<evidence type="ECO:0000313" key="2">
    <source>
        <dbReference type="Proteomes" id="UP000316096"/>
    </source>
</evidence>
<organism evidence="1 2">
    <name type="scientific">Actinoallomurus bryophytorum</name>
    <dbReference type="NCBI Taxonomy" id="1490222"/>
    <lineage>
        <taxon>Bacteria</taxon>
        <taxon>Bacillati</taxon>
        <taxon>Actinomycetota</taxon>
        <taxon>Actinomycetes</taxon>
        <taxon>Streptosporangiales</taxon>
        <taxon>Thermomonosporaceae</taxon>
        <taxon>Actinoallomurus</taxon>
    </lineage>
</organism>
<dbReference type="OrthoDB" id="5103427at2"/>
<keyword evidence="2" id="KW-1185">Reference proteome</keyword>
<accession>A0A543CEE4</accession>
<dbReference type="AlphaFoldDB" id="A0A543CEE4"/>